<comment type="caution">
    <text evidence="1">The sequence shown here is derived from an EMBL/GenBank/DDBJ whole genome shotgun (WGS) entry which is preliminary data.</text>
</comment>
<organism evidence="1 2">
    <name type="scientific">Morganella morganii</name>
    <name type="common">Proteus morganii</name>
    <dbReference type="NCBI Taxonomy" id="582"/>
    <lineage>
        <taxon>Bacteria</taxon>
        <taxon>Pseudomonadati</taxon>
        <taxon>Pseudomonadota</taxon>
        <taxon>Gammaproteobacteria</taxon>
        <taxon>Enterobacterales</taxon>
        <taxon>Morganellaceae</taxon>
        <taxon>Morganella</taxon>
    </lineage>
</organism>
<accession>A0A8I0Q011</accession>
<dbReference type="EMBL" id="PKLF01000005">
    <property type="protein sequence ID" value="MBE8612110.1"/>
    <property type="molecule type" value="Genomic_DNA"/>
</dbReference>
<gene>
    <name evidence="1" type="ORF">CYG68_06710</name>
</gene>
<dbReference type="AlphaFoldDB" id="A0A8I0Q011"/>
<proteinExistence type="predicted"/>
<protein>
    <submittedName>
        <fullName evidence="1">Uncharacterized protein</fullName>
    </submittedName>
</protein>
<evidence type="ECO:0000313" key="1">
    <source>
        <dbReference type="EMBL" id="MBE8612110.1"/>
    </source>
</evidence>
<reference evidence="1" key="1">
    <citation type="submission" date="2017-12" db="EMBL/GenBank/DDBJ databases">
        <title>Genome sequencing and analysis.</title>
        <authorList>
            <person name="Huang Y.-T."/>
        </authorList>
    </citation>
    <scope>NUCLEOTIDE SEQUENCE</scope>
    <source>
        <strain evidence="1">VGH116</strain>
    </source>
</reference>
<name>A0A8I0Q011_MORMO</name>
<sequence>MLMYELRNISTGNYNTLVCVPGMQTENDSWLKFWSQYWFLTKCYLEQPVYGDTRATTPDGFYQSGKKLADARMDIWAGKRHRCL</sequence>
<evidence type="ECO:0000313" key="2">
    <source>
        <dbReference type="Proteomes" id="UP000650477"/>
    </source>
</evidence>
<dbReference type="Proteomes" id="UP000650477">
    <property type="component" value="Unassembled WGS sequence"/>
</dbReference>